<reference evidence="1 2" key="1">
    <citation type="submission" date="2023-09" db="EMBL/GenBank/DDBJ databases">
        <title>Nesidiocoris tenuis whole genome shotgun sequence.</title>
        <authorList>
            <person name="Shibata T."/>
            <person name="Shimoda M."/>
            <person name="Kobayashi T."/>
            <person name="Uehara T."/>
        </authorList>
    </citation>
    <scope>NUCLEOTIDE SEQUENCE [LARGE SCALE GENOMIC DNA]</scope>
    <source>
        <strain evidence="1 2">Japan</strain>
    </source>
</reference>
<dbReference type="Proteomes" id="UP001307889">
    <property type="component" value="Chromosome 8"/>
</dbReference>
<organism evidence="1 2">
    <name type="scientific">Nesidiocoris tenuis</name>
    <dbReference type="NCBI Taxonomy" id="355587"/>
    <lineage>
        <taxon>Eukaryota</taxon>
        <taxon>Metazoa</taxon>
        <taxon>Ecdysozoa</taxon>
        <taxon>Arthropoda</taxon>
        <taxon>Hexapoda</taxon>
        <taxon>Insecta</taxon>
        <taxon>Pterygota</taxon>
        <taxon>Neoptera</taxon>
        <taxon>Paraneoptera</taxon>
        <taxon>Hemiptera</taxon>
        <taxon>Heteroptera</taxon>
        <taxon>Panheteroptera</taxon>
        <taxon>Cimicomorpha</taxon>
        <taxon>Miridae</taxon>
        <taxon>Dicyphina</taxon>
        <taxon>Nesidiocoris</taxon>
    </lineage>
</organism>
<dbReference type="EMBL" id="AP028916">
    <property type="protein sequence ID" value="BES97543.1"/>
    <property type="molecule type" value="Genomic_DNA"/>
</dbReference>
<protein>
    <submittedName>
        <fullName evidence="1">Uncharacterized protein</fullName>
    </submittedName>
</protein>
<accession>A0ABN7AZE3</accession>
<evidence type="ECO:0000313" key="1">
    <source>
        <dbReference type="EMBL" id="BES97543.1"/>
    </source>
</evidence>
<name>A0ABN7AZE3_9HEMI</name>
<evidence type="ECO:0000313" key="2">
    <source>
        <dbReference type="Proteomes" id="UP001307889"/>
    </source>
</evidence>
<proteinExistence type="predicted"/>
<sequence length="107" mass="11909">MICLIPRSLPVTWRPSHVDCRPPPVDCRPPPVDCRPPPVDCRPPPVDCRPPPDDCRPKSIACRPLVFTVLCDPPQPCSEGRNSQFFSSKYCNGNAPLPAKKLRLLRG</sequence>
<keyword evidence="2" id="KW-1185">Reference proteome</keyword>
<gene>
    <name evidence="1" type="ORF">NTJ_10358</name>
</gene>